<dbReference type="InterPro" id="IPR041561">
    <property type="entry name" value="PglD_N"/>
</dbReference>
<keyword evidence="5" id="KW-1185">Reference proteome</keyword>
<dbReference type="AlphaFoldDB" id="H6L428"/>
<dbReference type="InterPro" id="IPR020019">
    <property type="entry name" value="AcTrfase_PglD-like"/>
</dbReference>
<dbReference type="RefSeq" id="WP_015692627.1">
    <property type="nucleotide sequence ID" value="NC_016940.1"/>
</dbReference>
<dbReference type="eggNOG" id="COG1043">
    <property type="taxonomic scope" value="Bacteria"/>
</dbReference>
<dbReference type="InterPro" id="IPR050179">
    <property type="entry name" value="Trans_hexapeptide_repeat"/>
</dbReference>
<dbReference type="STRING" id="984262.SGRA_2283"/>
<dbReference type="OrthoDB" id="1115300at2"/>
<dbReference type="EMBL" id="CP002831">
    <property type="protein sequence ID" value="AFC25012.1"/>
    <property type="molecule type" value="Genomic_DNA"/>
</dbReference>
<proteinExistence type="inferred from homology"/>
<dbReference type="Gene3D" id="3.40.50.20">
    <property type="match status" value="1"/>
</dbReference>
<keyword evidence="4" id="KW-0808">Transferase</keyword>
<dbReference type="CDD" id="cd03360">
    <property type="entry name" value="LbH_AT_putative"/>
    <property type="match status" value="1"/>
</dbReference>
<dbReference type="Proteomes" id="UP000007519">
    <property type="component" value="Chromosome"/>
</dbReference>
<organism evidence="4 5">
    <name type="scientific">Saprospira grandis (strain Lewin)</name>
    <dbReference type="NCBI Taxonomy" id="984262"/>
    <lineage>
        <taxon>Bacteria</taxon>
        <taxon>Pseudomonadati</taxon>
        <taxon>Bacteroidota</taxon>
        <taxon>Saprospiria</taxon>
        <taxon>Saprospirales</taxon>
        <taxon>Saprospiraceae</taxon>
        <taxon>Saprospira</taxon>
    </lineage>
</organism>
<accession>H6L428</accession>
<dbReference type="InterPro" id="IPR011004">
    <property type="entry name" value="Trimer_LpxA-like_sf"/>
</dbReference>
<protein>
    <submittedName>
        <fullName evidence="4">Transferase hexapeptide repeat protein</fullName>
    </submittedName>
</protein>
<evidence type="ECO:0000313" key="4">
    <source>
        <dbReference type="EMBL" id="AFC25012.1"/>
    </source>
</evidence>
<evidence type="ECO:0000313" key="5">
    <source>
        <dbReference type="Proteomes" id="UP000007519"/>
    </source>
</evidence>
<reference evidence="4 5" key="1">
    <citation type="journal article" date="2012" name="Stand. Genomic Sci.">
        <title>Complete genome sequencing and analysis of Saprospira grandis str. Lewin, a predatory marine bacterium.</title>
        <authorList>
            <person name="Saw J.H."/>
            <person name="Yuryev A."/>
            <person name="Kanbe M."/>
            <person name="Hou S."/>
            <person name="Young A.G."/>
            <person name="Aizawa S."/>
            <person name="Alam M."/>
        </authorList>
    </citation>
    <scope>NUCLEOTIDE SEQUENCE [LARGE SCALE GENOMIC DNA]</scope>
    <source>
        <strain evidence="4 5">Lewin</strain>
    </source>
</reference>
<evidence type="ECO:0000256" key="2">
    <source>
        <dbReference type="PIRSR" id="PIRSR620019-2"/>
    </source>
</evidence>
<dbReference type="SUPFAM" id="SSF51161">
    <property type="entry name" value="Trimeric LpxA-like enzymes"/>
    <property type="match status" value="1"/>
</dbReference>
<comment type="similarity">
    <text evidence="1">Belongs to the transferase hexapeptide repeat family.</text>
</comment>
<dbReference type="Pfam" id="PF17836">
    <property type="entry name" value="PglD_N"/>
    <property type="match status" value="1"/>
</dbReference>
<dbReference type="Gene3D" id="2.160.10.10">
    <property type="entry name" value="Hexapeptide repeat proteins"/>
    <property type="match status" value="1"/>
</dbReference>
<feature type="domain" description="PglD N-terminal" evidence="3">
    <location>
        <begin position="2"/>
        <end position="79"/>
    </location>
</feature>
<feature type="binding site" evidence="2">
    <location>
        <position position="68"/>
    </location>
    <ligand>
        <name>substrate</name>
    </ligand>
</feature>
<dbReference type="KEGG" id="sgn:SGRA_2283"/>
<name>H6L428_SAPGL</name>
<dbReference type="GO" id="GO:0016740">
    <property type="term" value="F:transferase activity"/>
    <property type="evidence" value="ECO:0007669"/>
    <property type="project" value="UniProtKB-KW"/>
</dbReference>
<gene>
    <name evidence="4" type="ordered locus">SGRA_2283</name>
</gene>
<dbReference type="HOGENOM" id="CLU_081811_3_0_10"/>
<sequence length="214" mass="23575">MQLIIYGCGRFAAYAAYVFQLDSPYQIVAHCIEQKYLANAKADYPIIPLEELPNSFPPSTTAVFIALGNIKERKRLFHYFKEKGYTLASYCSSKADVWPNLQFGENVFIGEGSDLQPFIQLADNCILFGARLGHHCQIQAHTLLSGCTLAGNVTVGQGSFLGLQSAVQQNVQIGQYNIIGMGAIISQDTPDYAIYQAAPSQKRNLHSSKLKGFL</sequence>
<evidence type="ECO:0000256" key="1">
    <source>
        <dbReference type="ARBA" id="ARBA00007274"/>
    </source>
</evidence>
<dbReference type="PANTHER" id="PTHR43300">
    <property type="entry name" value="ACETYLTRANSFERASE"/>
    <property type="match status" value="1"/>
</dbReference>
<evidence type="ECO:0000259" key="3">
    <source>
        <dbReference type="Pfam" id="PF17836"/>
    </source>
</evidence>